<evidence type="ECO:0000256" key="1">
    <source>
        <dbReference type="ARBA" id="ARBA00009156"/>
    </source>
</evidence>
<dbReference type="RefSeq" id="WP_217065646.1">
    <property type="nucleotide sequence ID" value="NZ_JAHQCS010000079.1"/>
</dbReference>
<keyword evidence="2 4" id="KW-0808">Transferase</keyword>
<evidence type="ECO:0000256" key="2">
    <source>
        <dbReference type="ARBA" id="ARBA00022679"/>
    </source>
</evidence>
<dbReference type="InterPro" id="IPR050406">
    <property type="entry name" value="FGGY_Carb_Kinase"/>
</dbReference>
<evidence type="ECO:0000259" key="6">
    <source>
        <dbReference type="Pfam" id="PF02782"/>
    </source>
</evidence>
<keyword evidence="3 4" id="KW-0418">Kinase</keyword>
<feature type="domain" description="Carbohydrate kinase FGGY C-terminal" evidence="6">
    <location>
        <begin position="252"/>
        <end position="441"/>
    </location>
</feature>
<dbReference type="InterPro" id="IPR018484">
    <property type="entry name" value="FGGY_N"/>
</dbReference>
<name>A0ABS6JDA8_9BACI</name>
<dbReference type="Pfam" id="PF00370">
    <property type="entry name" value="FGGY_N"/>
    <property type="match status" value="1"/>
</dbReference>
<dbReference type="GO" id="GO:0016301">
    <property type="term" value="F:kinase activity"/>
    <property type="evidence" value="ECO:0007669"/>
    <property type="project" value="UniProtKB-KW"/>
</dbReference>
<sequence length="494" mass="54850">MIIALDIGTTNLKAGLYHIDGTQVESFVVPMHQEVDDYQISFFSASKLWENVAQLIRDLAEKSPSGVSAISIASMAESGLMLNEESGRPITEILPWFETASLKQAKLIENEIDMEEQFFRTGLHVSYKFGLSKLLWLKEKEPSLFEQKVKWMSVSSYIAYCLTNSIVEEESLAVRTYAYDIKKQGWNEDLILHMGLQPSLFPDVQHCTKPVGEVLSEHSRLGIHSETKVYIAGHDHLVASLSIGELTPERIYNSIGTAETMVGVFPKRDLTRDDRNSGLTFGPHLLKDTYYWMGGHSSSGGSVEWLRDMISDYRLTYGEVMALLEQTYEGPTGILFFPYLNGSGAPYPNPGATASFIGLTKKHGKKELLKAVFEGNAYQMELIRRTAENVSDSKITKLISVGGGVKNRHWLQLKSDISGIPIEVPRIDEAVSIGAVLIAATGEGVYSSLEEAATTTYSKNTEIVSPNLDLNPRYRSLFEDKFVKLRGILAGVDG</sequence>
<keyword evidence="8" id="KW-1185">Reference proteome</keyword>
<feature type="domain" description="Carbohydrate kinase FGGY N-terminal" evidence="5">
    <location>
        <begin position="1"/>
        <end position="241"/>
    </location>
</feature>
<dbReference type="PIRSF" id="PIRSF000538">
    <property type="entry name" value="GlpK"/>
    <property type="match status" value="1"/>
</dbReference>
<protein>
    <submittedName>
        <fullName evidence="7">Carbohydrate kinase</fullName>
    </submittedName>
</protein>
<dbReference type="Pfam" id="PF02782">
    <property type="entry name" value="FGGY_C"/>
    <property type="match status" value="1"/>
</dbReference>
<organism evidence="7 8">
    <name type="scientific">Evansella tamaricis</name>
    <dbReference type="NCBI Taxonomy" id="2069301"/>
    <lineage>
        <taxon>Bacteria</taxon>
        <taxon>Bacillati</taxon>
        <taxon>Bacillota</taxon>
        <taxon>Bacilli</taxon>
        <taxon>Bacillales</taxon>
        <taxon>Bacillaceae</taxon>
        <taxon>Evansella</taxon>
    </lineage>
</organism>
<accession>A0ABS6JDA8</accession>
<evidence type="ECO:0000259" key="5">
    <source>
        <dbReference type="Pfam" id="PF00370"/>
    </source>
</evidence>
<evidence type="ECO:0000313" key="7">
    <source>
        <dbReference type="EMBL" id="MBU9711657.1"/>
    </source>
</evidence>
<dbReference type="PANTHER" id="PTHR43095:SF5">
    <property type="entry name" value="XYLULOSE KINASE"/>
    <property type="match status" value="1"/>
</dbReference>
<dbReference type="InterPro" id="IPR018485">
    <property type="entry name" value="FGGY_C"/>
</dbReference>
<proteinExistence type="inferred from homology"/>
<dbReference type="PROSITE" id="PS00445">
    <property type="entry name" value="FGGY_KINASES_2"/>
    <property type="match status" value="1"/>
</dbReference>
<comment type="similarity">
    <text evidence="1 4">Belongs to the FGGY kinase family.</text>
</comment>
<dbReference type="InterPro" id="IPR018483">
    <property type="entry name" value="Carb_kinase_FGGY_CS"/>
</dbReference>
<evidence type="ECO:0000256" key="4">
    <source>
        <dbReference type="RuleBase" id="RU003733"/>
    </source>
</evidence>
<evidence type="ECO:0000313" key="8">
    <source>
        <dbReference type="Proteomes" id="UP000784880"/>
    </source>
</evidence>
<comment type="caution">
    <text evidence="7">The sequence shown here is derived from an EMBL/GenBank/DDBJ whole genome shotgun (WGS) entry which is preliminary data.</text>
</comment>
<dbReference type="EMBL" id="JAHQCS010000079">
    <property type="protein sequence ID" value="MBU9711657.1"/>
    <property type="molecule type" value="Genomic_DNA"/>
</dbReference>
<dbReference type="PANTHER" id="PTHR43095">
    <property type="entry name" value="SUGAR KINASE"/>
    <property type="match status" value="1"/>
</dbReference>
<evidence type="ECO:0000256" key="3">
    <source>
        <dbReference type="ARBA" id="ARBA00022777"/>
    </source>
</evidence>
<reference evidence="7 8" key="1">
    <citation type="submission" date="2021-06" db="EMBL/GenBank/DDBJ databases">
        <title>Bacillus sp. RD4P76, an endophyte from a halophyte.</title>
        <authorList>
            <person name="Sun J.-Q."/>
        </authorList>
    </citation>
    <scope>NUCLEOTIDE SEQUENCE [LARGE SCALE GENOMIC DNA]</scope>
    <source>
        <strain evidence="7 8">CGMCC 1.15917</strain>
    </source>
</reference>
<dbReference type="CDD" id="cd07773">
    <property type="entry name" value="ASKHA_NBD_FGGY_FK"/>
    <property type="match status" value="1"/>
</dbReference>
<dbReference type="InterPro" id="IPR000577">
    <property type="entry name" value="Carb_kinase_FGGY"/>
</dbReference>
<gene>
    <name evidence="7" type="ORF">KS419_07910</name>
</gene>
<dbReference type="Proteomes" id="UP000784880">
    <property type="component" value="Unassembled WGS sequence"/>
</dbReference>